<evidence type="ECO:0000313" key="2">
    <source>
        <dbReference type="Proteomes" id="UP000051576"/>
    </source>
</evidence>
<accession>A0A0R2CKV9</accession>
<evidence type="ECO:0000313" key="1">
    <source>
        <dbReference type="EMBL" id="KRM88790.1"/>
    </source>
</evidence>
<comment type="caution">
    <text evidence="1">The sequence shown here is derived from an EMBL/GenBank/DDBJ whole genome shotgun (WGS) entry which is preliminary data.</text>
</comment>
<organism evidence="1 2">
    <name type="scientific">Liquorilactobacillus vini DSM 20605</name>
    <dbReference type="NCBI Taxonomy" id="1133569"/>
    <lineage>
        <taxon>Bacteria</taxon>
        <taxon>Bacillati</taxon>
        <taxon>Bacillota</taxon>
        <taxon>Bacilli</taxon>
        <taxon>Lactobacillales</taxon>
        <taxon>Lactobacillaceae</taxon>
        <taxon>Liquorilactobacillus</taxon>
    </lineage>
</organism>
<keyword evidence="2" id="KW-1185">Reference proteome</keyword>
<sequence length="152" mass="18381">MKNFNLTFGSKEILKQIIVAHPERQLKLLISLSDRENFMLCDFSGLPTIFKAGLSYQIIEQKFVWLEKSFYCFDYFKLNTIEQKEFQSLKRILLDNLNNYLLGQQSQHDFEFVIISSWQTLKDYHHWKNQRSFWETKTEFLNSQYTRVFKAI</sequence>
<reference evidence="1 2" key="1">
    <citation type="journal article" date="2015" name="Genome Announc.">
        <title>Expanding the biotechnology potential of lactobacilli through comparative genomics of 213 strains and associated genera.</title>
        <authorList>
            <person name="Sun Z."/>
            <person name="Harris H.M."/>
            <person name="McCann A."/>
            <person name="Guo C."/>
            <person name="Argimon S."/>
            <person name="Zhang W."/>
            <person name="Yang X."/>
            <person name="Jeffery I.B."/>
            <person name="Cooney J.C."/>
            <person name="Kagawa T.F."/>
            <person name="Liu W."/>
            <person name="Song Y."/>
            <person name="Salvetti E."/>
            <person name="Wrobel A."/>
            <person name="Rasinkangas P."/>
            <person name="Parkhill J."/>
            <person name="Rea M.C."/>
            <person name="O'Sullivan O."/>
            <person name="Ritari J."/>
            <person name="Douillard F.P."/>
            <person name="Paul Ross R."/>
            <person name="Yang R."/>
            <person name="Briner A.E."/>
            <person name="Felis G.E."/>
            <person name="de Vos W.M."/>
            <person name="Barrangou R."/>
            <person name="Klaenhammer T.R."/>
            <person name="Caufield P.W."/>
            <person name="Cui Y."/>
            <person name="Zhang H."/>
            <person name="O'Toole P.W."/>
        </authorList>
    </citation>
    <scope>NUCLEOTIDE SEQUENCE [LARGE SCALE GENOMIC DNA]</scope>
    <source>
        <strain evidence="1 2">DSM 20605</strain>
    </source>
</reference>
<dbReference type="Gene3D" id="3.30.70.100">
    <property type="match status" value="1"/>
</dbReference>
<dbReference type="PATRIC" id="fig|1133569.4.peg.874"/>
<protein>
    <submittedName>
        <fullName evidence="1">Uncharacterized protein</fullName>
    </submittedName>
</protein>
<name>A0A0R2CKV9_9LACO</name>
<dbReference type="Proteomes" id="UP000051576">
    <property type="component" value="Unassembled WGS sequence"/>
</dbReference>
<dbReference type="STRING" id="1133569.FD21_GL000804"/>
<dbReference type="EMBL" id="AYYX01000021">
    <property type="protein sequence ID" value="KRM88790.1"/>
    <property type="molecule type" value="Genomic_DNA"/>
</dbReference>
<gene>
    <name evidence="1" type="ORF">FD21_GL000804</name>
</gene>
<dbReference type="RefSeq" id="WP_010580708.1">
    <property type="nucleotide sequence ID" value="NZ_AHYZ01000105.1"/>
</dbReference>
<dbReference type="eggNOG" id="COG2329">
    <property type="taxonomic scope" value="Bacteria"/>
</dbReference>
<dbReference type="AlphaFoldDB" id="A0A0R2CKV9"/>
<proteinExistence type="predicted"/>
<dbReference type="OrthoDB" id="2294650at2"/>